<dbReference type="EMBL" id="JH159153">
    <property type="protein sequence ID" value="EGZ20396.1"/>
    <property type="molecule type" value="Genomic_DNA"/>
</dbReference>
<feature type="compositionally biased region" description="Polar residues" evidence="1">
    <location>
        <begin position="1"/>
        <end position="11"/>
    </location>
</feature>
<evidence type="ECO:0000256" key="1">
    <source>
        <dbReference type="SAM" id="MobiDB-lite"/>
    </source>
</evidence>
<evidence type="ECO:0000313" key="3">
    <source>
        <dbReference type="Proteomes" id="UP000002640"/>
    </source>
</evidence>
<proteinExistence type="predicted"/>
<sequence length="53" mass="5914">MSSPAKQTTNLAAIPAIHDDSASEAENDYMDESFDLDESVEEEEEEEDGERHV</sequence>
<feature type="region of interest" description="Disordered" evidence="1">
    <location>
        <begin position="1"/>
        <end position="53"/>
    </location>
</feature>
<dbReference type="AlphaFoldDB" id="G4Z7J3"/>
<protein>
    <submittedName>
        <fullName evidence="2">Uncharacterized protein</fullName>
    </submittedName>
</protein>
<dbReference type="GeneID" id="20640041"/>
<gene>
    <name evidence="2" type="ORF">PHYSODRAFT_285406</name>
</gene>
<dbReference type="InParanoid" id="G4Z7J3"/>
<organism evidence="2 3">
    <name type="scientific">Phytophthora sojae (strain P6497)</name>
    <name type="common">Soybean stem and root rot agent</name>
    <name type="synonym">Phytophthora megasperma f. sp. glycines</name>
    <dbReference type="NCBI Taxonomy" id="1094619"/>
    <lineage>
        <taxon>Eukaryota</taxon>
        <taxon>Sar</taxon>
        <taxon>Stramenopiles</taxon>
        <taxon>Oomycota</taxon>
        <taxon>Peronosporomycetes</taxon>
        <taxon>Peronosporales</taxon>
        <taxon>Peronosporaceae</taxon>
        <taxon>Phytophthora</taxon>
    </lineage>
</organism>
<dbReference type="KEGG" id="psoj:PHYSODRAFT_285406"/>
<dbReference type="Proteomes" id="UP000002640">
    <property type="component" value="Unassembled WGS sequence"/>
</dbReference>
<keyword evidence="3" id="KW-1185">Reference proteome</keyword>
<feature type="compositionally biased region" description="Acidic residues" evidence="1">
    <location>
        <begin position="22"/>
        <end position="53"/>
    </location>
</feature>
<name>G4Z7J3_PHYSP</name>
<accession>G4Z7J3</accession>
<reference evidence="2 3" key="1">
    <citation type="journal article" date="2006" name="Science">
        <title>Phytophthora genome sequences uncover evolutionary origins and mechanisms of pathogenesis.</title>
        <authorList>
            <person name="Tyler B.M."/>
            <person name="Tripathy S."/>
            <person name="Zhang X."/>
            <person name="Dehal P."/>
            <person name="Jiang R.H."/>
            <person name="Aerts A."/>
            <person name="Arredondo F.D."/>
            <person name="Baxter L."/>
            <person name="Bensasson D."/>
            <person name="Beynon J.L."/>
            <person name="Chapman J."/>
            <person name="Damasceno C.M."/>
            <person name="Dorrance A.E."/>
            <person name="Dou D."/>
            <person name="Dickerman A.W."/>
            <person name="Dubchak I.L."/>
            <person name="Garbelotto M."/>
            <person name="Gijzen M."/>
            <person name="Gordon S.G."/>
            <person name="Govers F."/>
            <person name="Grunwald N.J."/>
            <person name="Huang W."/>
            <person name="Ivors K.L."/>
            <person name="Jones R.W."/>
            <person name="Kamoun S."/>
            <person name="Krampis K."/>
            <person name="Lamour K.H."/>
            <person name="Lee M.K."/>
            <person name="McDonald W.H."/>
            <person name="Medina M."/>
            <person name="Meijer H.J."/>
            <person name="Nordberg E.K."/>
            <person name="Maclean D.J."/>
            <person name="Ospina-Giraldo M.D."/>
            <person name="Morris P.F."/>
            <person name="Phuntumart V."/>
            <person name="Putnam N.H."/>
            <person name="Rash S."/>
            <person name="Rose J.K."/>
            <person name="Sakihama Y."/>
            <person name="Salamov A.A."/>
            <person name="Savidor A."/>
            <person name="Scheuring C.F."/>
            <person name="Smith B.M."/>
            <person name="Sobral B.W."/>
            <person name="Terry A."/>
            <person name="Torto-Alalibo T.A."/>
            <person name="Win J."/>
            <person name="Xu Z."/>
            <person name="Zhang H."/>
            <person name="Grigoriev I.V."/>
            <person name="Rokhsar D.S."/>
            <person name="Boore J.L."/>
        </authorList>
    </citation>
    <scope>NUCLEOTIDE SEQUENCE [LARGE SCALE GENOMIC DNA]</scope>
    <source>
        <strain evidence="2 3">P6497</strain>
    </source>
</reference>
<evidence type="ECO:0000313" key="2">
    <source>
        <dbReference type="EMBL" id="EGZ20396.1"/>
    </source>
</evidence>
<dbReference type="RefSeq" id="XP_009523113.1">
    <property type="nucleotide sequence ID" value="XM_009524818.1"/>
</dbReference>